<dbReference type="RefSeq" id="XP_014552665.1">
    <property type="nucleotide sequence ID" value="XM_014697179.1"/>
</dbReference>
<sequence>MFTENDVKSIFSLFPPQTSAEFIPQFALASSGNGFVTLQFAQAQFRSRVTRETERIPIFELASDLDISTTLVHQLARSHPKLCLLSADQEKVIPADERDALQQKLADLLSSGVHSKTDLVSQHDIWPKSLDALLADQTHDIVNIDGFVCTGAYQEDISRDITSRVKQALNELQTITILPEDLPGSPPAWFIFRTLEKALESENLTSQVTIEQDPNRVVCTPKQLVESKRNATVEELKSGTLECLDLKQFAAEYSELVPTYEDAVSYFKDIEEVDVLDSFAVSKPWIAQIEQNSIRILAQEGSTLDVAQLIGPCLPAAIIDPIVAKVKDSVVNAFSERPQEERIVRVGHLILTEARRTCALDELSEYAKADAESQWQLLRADPTRTDDIKFNRDRVRASIPKLCLVQRFLADEKPVEKLLEETFLQTLTSLETPNEADFATYWTDRILARFQVYRTGLGHISDQKLHDQLADLLATYAHKDLIPDTIAKARAQGLVLSRKTRKNIARFSSILDTAKTMDISGITSALEKFAKKQGIPAPSEASLEVAKQSMLDDMLRRLQKQKASDGPVLFLMLVIVLFARHYDGVVYATGKFAPKLLKLLKGKMGEEQYGQVEKWKEAAKTSSLSAEDRAEMVKMAEAKDIVVVVEG</sequence>
<name>W7DYH9_BIPV3</name>
<reference evidence="1 2" key="1">
    <citation type="journal article" date="2013" name="PLoS Genet.">
        <title>Comparative genome structure, secondary metabolite, and effector coding capacity across Cochliobolus pathogens.</title>
        <authorList>
            <person name="Condon B.J."/>
            <person name="Leng Y."/>
            <person name="Wu D."/>
            <person name="Bushley K.E."/>
            <person name="Ohm R.A."/>
            <person name="Otillar R."/>
            <person name="Martin J."/>
            <person name="Schackwitz W."/>
            <person name="Grimwood J."/>
            <person name="MohdZainudin N."/>
            <person name="Xue C."/>
            <person name="Wang R."/>
            <person name="Manning V.A."/>
            <person name="Dhillon B."/>
            <person name="Tu Z.J."/>
            <person name="Steffenson B.J."/>
            <person name="Salamov A."/>
            <person name="Sun H."/>
            <person name="Lowry S."/>
            <person name="LaButti K."/>
            <person name="Han J."/>
            <person name="Copeland A."/>
            <person name="Lindquist E."/>
            <person name="Barry K."/>
            <person name="Schmutz J."/>
            <person name="Baker S.E."/>
            <person name="Ciuffetti L.M."/>
            <person name="Grigoriev I.V."/>
            <person name="Zhong S."/>
            <person name="Turgeon B.G."/>
        </authorList>
    </citation>
    <scope>NUCLEOTIDE SEQUENCE [LARGE SCALE GENOMIC DNA]</scope>
    <source>
        <strain evidence="1 2">FI3</strain>
    </source>
</reference>
<gene>
    <name evidence="1" type="ORF">COCVIDRAFT_29996</name>
</gene>
<keyword evidence="2" id="KW-1185">Reference proteome</keyword>
<protein>
    <submittedName>
        <fullName evidence="1">Uncharacterized protein</fullName>
    </submittedName>
</protein>
<accession>W7DYH9</accession>
<dbReference type="GeneID" id="26254440"/>
<proteinExistence type="predicted"/>
<dbReference type="OrthoDB" id="3935714at2759"/>
<organism evidence="1 2">
    <name type="scientific">Bipolaris victoriae (strain FI3)</name>
    <name type="common">Victoria blight of oats agent</name>
    <name type="synonym">Cochliobolus victoriae</name>
    <dbReference type="NCBI Taxonomy" id="930091"/>
    <lineage>
        <taxon>Eukaryota</taxon>
        <taxon>Fungi</taxon>
        <taxon>Dikarya</taxon>
        <taxon>Ascomycota</taxon>
        <taxon>Pezizomycotina</taxon>
        <taxon>Dothideomycetes</taxon>
        <taxon>Pleosporomycetidae</taxon>
        <taxon>Pleosporales</taxon>
        <taxon>Pleosporineae</taxon>
        <taxon>Pleosporaceae</taxon>
        <taxon>Bipolaris</taxon>
    </lineage>
</organism>
<evidence type="ECO:0000313" key="2">
    <source>
        <dbReference type="Proteomes" id="UP000054337"/>
    </source>
</evidence>
<dbReference type="HOGENOM" id="CLU_423871_0_0_1"/>
<evidence type="ECO:0000313" key="1">
    <source>
        <dbReference type="EMBL" id="EUN23083.1"/>
    </source>
</evidence>
<dbReference type="Proteomes" id="UP000054337">
    <property type="component" value="Unassembled WGS sequence"/>
</dbReference>
<dbReference type="AlphaFoldDB" id="W7DYH9"/>
<dbReference type="EMBL" id="KI968795">
    <property type="protein sequence ID" value="EUN23083.1"/>
    <property type="molecule type" value="Genomic_DNA"/>
</dbReference>